<dbReference type="GeneID" id="111024314"/>
<keyword evidence="1" id="KW-0863">Zinc-finger</keyword>
<dbReference type="AlphaFoldDB" id="A0A6J1DTX9"/>
<name>A0A6J1DTX9_MOMCH</name>
<keyword evidence="1" id="KW-0479">Metal-binding</keyword>
<dbReference type="PROSITE" id="PS50158">
    <property type="entry name" value="ZF_CCHC"/>
    <property type="match status" value="2"/>
</dbReference>
<keyword evidence="1" id="KW-0862">Zinc</keyword>
<gene>
    <name evidence="5" type="primary">LOC111024314</name>
</gene>
<keyword evidence="4" id="KW-1185">Reference proteome</keyword>
<dbReference type="Pfam" id="PF22936">
    <property type="entry name" value="Pol_BBD"/>
    <property type="match status" value="1"/>
</dbReference>
<dbReference type="GO" id="GO:0003676">
    <property type="term" value="F:nucleic acid binding"/>
    <property type="evidence" value="ECO:0007669"/>
    <property type="project" value="InterPro"/>
</dbReference>
<sequence>MLDNNKQTAHVEDVLYAKDKGKYNSYSKHSSDDSKHSKTEGQSNGNTNRCFRCGKSGYIKRDCRAKVVCHRCGRPGHIRPNCQIIDSGCSHHATGNSLLSEVRTHHGRRVIATADNSLHPVVEEGRVNVENDAPNIGGISLEDVYHVPGLKKNLVSVSQITDSGRYVLFSPDGVKIVSNIK</sequence>
<dbReference type="SUPFAM" id="SSF57756">
    <property type="entry name" value="Retrovirus zinc finger-like domains"/>
    <property type="match status" value="1"/>
</dbReference>
<evidence type="ECO:0000256" key="2">
    <source>
        <dbReference type="SAM" id="MobiDB-lite"/>
    </source>
</evidence>
<accession>A0A6J1DTX9</accession>
<dbReference type="InterPro" id="IPR054722">
    <property type="entry name" value="PolX-like_BBD"/>
</dbReference>
<dbReference type="Proteomes" id="UP000504603">
    <property type="component" value="Unplaced"/>
</dbReference>
<dbReference type="InterPro" id="IPR036875">
    <property type="entry name" value="Znf_CCHC_sf"/>
</dbReference>
<organism evidence="4 5">
    <name type="scientific">Momordica charantia</name>
    <name type="common">Bitter gourd</name>
    <name type="synonym">Balsam pear</name>
    <dbReference type="NCBI Taxonomy" id="3673"/>
    <lineage>
        <taxon>Eukaryota</taxon>
        <taxon>Viridiplantae</taxon>
        <taxon>Streptophyta</taxon>
        <taxon>Embryophyta</taxon>
        <taxon>Tracheophyta</taxon>
        <taxon>Spermatophyta</taxon>
        <taxon>Magnoliopsida</taxon>
        <taxon>eudicotyledons</taxon>
        <taxon>Gunneridae</taxon>
        <taxon>Pentapetalae</taxon>
        <taxon>rosids</taxon>
        <taxon>fabids</taxon>
        <taxon>Cucurbitales</taxon>
        <taxon>Cucurbitaceae</taxon>
        <taxon>Momordiceae</taxon>
        <taxon>Momordica</taxon>
    </lineage>
</organism>
<dbReference type="SMART" id="SM00343">
    <property type="entry name" value="ZnF_C2HC"/>
    <property type="match status" value="2"/>
</dbReference>
<protein>
    <submittedName>
        <fullName evidence="5">Serine/arginine-rich splicing factor RS2Z32-like</fullName>
    </submittedName>
</protein>
<dbReference type="Pfam" id="PF00098">
    <property type="entry name" value="zf-CCHC"/>
    <property type="match status" value="1"/>
</dbReference>
<dbReference type="KEGG" id="mcha:111024314"/>
<dbReference type="Gene3D" id="4.10.60.10">
    <property type="entry name" value="Zinc finger, CCHC-type"/>
    <property type="match status" value="1"/>
</dbReference>
<evidence type="ECO:0000313" key="5">
    <source>
        <dbReference type="RefSeq" id="XP_022157658.1"/>
    </source>
</evidence>
<dbReference type="GO" id="GO:0008270">
    <property type="term" value="F:zinc ion binding"/>
    <property type="evidence" value="ECO:0007669"/>
    <property type="project" value="UniProtKB-KW"/>
</dbReference>
<feature type="domain" description="CCHC-type" evidence="3">
    <location>
        <begin position="49"/>
        <end position="64"/>
    </location>
</feature>
<dbReference type="RefSeq" id="XP_022157658.1">
    <property type="nucleotide sequence ID" value="XM_022301966.1"/>
</dbReference>
<evidence type="ECO:0000313" key="4">
    <source>
        <dbReference type="Proteomes" id="UP000504603"/>
    </source>
</evidence>
<feature type="region of interest" description="Disordered" evidence="2">
    <location>
        <begin position="22"/>
        <end position="46"/>
    </location>
</feature>
<feature type="compositionally biased region" description="Basic and acidic residues" evidence="2">
    <location>
        <begin position="29"/>
        <end position="39"/>
    </location>
</feature>
<feature type="domain" description="CCHC-type" evidence="3">
    <location>
        <begin position="69"/>
        <end position="82"/>
    </location>
</feature>
<evidence type="ECO:0000259" key="3">
    <source>
        <dbReference type="PROSITE" id="PS50158"/>
    </source>
</evidence>
<proteinExistence type="predicted"/>
<dbReference type="InterPro" id="IPR001878">
    <property type="entry name" value="Znf_CCHC"/>
</dbReference>
<reference evidence="5" key="1">
    <citation type="submission" date="2025-08" db="UniProtKB">
        <authorList>
            <consortium name="RefSeq"/>
        </authorList>
    </citation>
    <scope>IDENTIFICATION</scope>
    <source>
        <strain evidence="5">OHB3-1</strain>
    </source>
</reference>
<evidence type="ECO:0000256" key="1">
    <source>
        <dbReference type="PROSITE-ProRule" id="PRU00047"/>
    </source>
</evidence>
<dbReference type="OrthoDB" id="1626798at2759"/>